<evidence type="ECO:0000256" key="1">
    <source>
        <dbReference type="ARBA" id="ARBA00022670"/>
    </source>
</evidence>
<dbReference type="InterPro" id="IPR001506">
    <property type="entry name" value="Peptidase_M12A"/>
</dbReference>
<dbReference type="EC" id="3.4.24.-" evidence="7"/>
<feature type="chain" id="PRO_5036513668" description="Metalloendopeptidase" evidence="7">
    <location>
        <begin position="24"/>
        <end position="533"/>
    </location>
</feature>
<keyword evidence="7" id="KW-0732">Signal</keyword>
<feature type="binding site" evidence="6">
    <location>
        <position position="427"/>
    </location>
    <ligand>
        <name>Zn(2+)</name>
        <dbReference type="ChEBI" id="CHEBI:29105"/>
        <note>catalytic</note>
    </ligand>
</feature>
<dbReference type="Gene3D" id="3.40.390.10">
    <property type="entry name" value="Collagenase (Catalytic Domain)"/>
    <property type="match status" value="2"/>
</dbReference>
<organism evidence="9">
    <name type="scientific">Notodromas monacha</name>
    <dbReference type="NCBI Taxonomy" id="399045"/>
    <lineage>
        <taxon>Eukaryota</taxon>
        <taxon>Metazoa</taxon>
        <taxon>Ecdysozoa</taxon>
        <taxon>Arthropoda</taxon>
        <taxon>Crustacea</taxon>
        <taxon>Oligostraca</taxon>
        <taxon>Ostracoda</taxon>
        <taxon>Podocopa</taxon>
        <taxon>Podocopida</taxon>
        <taxon>Cypridocopina</taxon>
        <taxon>Cypridoidea</taxon>
        <taxon>Cyprididae</taxon>
        <taxon>Notodromas</taxon>
    </lineage>
</organism>
<dbReference type="AlphaFoldDB" id="A0A7R9BRF1"/>
<evidence type="ECO:0000256" key="6">
    <source>
        <dbReference type="PROSITE-ProRule" id="PRU01211"/>
    </source>
</evidence>
<accession>A0A7R9BRF1</accession>
<feature type="binding site" evidence="6">
    <location>
        <position position="433"/>
    </location>
    <ligand>
        <name>Zn(2+)</name>
        <dbReference type="ChEBI" id="CHEBI:29105"/>
        <note>catalytic</note>
    </ligand>
</feature>
<dbReference type="EMBL" id="CAJPEX010001966">
    <property type="protein sequence ID" value="CAG0920295.1"/>
    <property type="molecule type" value="Genomic_DNA"/>
</dbReference>
<keyword evidence="5 6" id="KW-0482">Metalloprotease</keyword>
<keyword evidence="4 6" id="KW-0862">Zinc</keyword>
<dbReference type="InterPro" id="IPR006026">
    <property type="entry name" value="Peptidase_Metallo"/>
</dbReference>
<name>A0A7R9BRF1_9CRUS</name>
<proteinExistence type="predicted"/>
<gene>
    <name evidence="9" type="ORF">NMOB1V02_LOCUS7806</name>
</gene>
<evidence type="ECO:0000256" key="7">
    <source>
        <dbReference type="RuleBase" id="RU361183"/>
    </source>
</evidence>
<dbReference type="InterPro" id="IPR024079">
    <property type="entry name" value="MetalloPept_cat_dom_sf"/>
</dbReference>
<keyword evidence="3 6" id="KW-0378">Hydrolase</keyword>
<dbReference type="SUPFAM" id="SSF55486">
    <property type="entry name" value="Metalloproteases ('zincins'), catalytic domain"/>
    <property type="match status" value="2"/>
</dbReference>
<dbReference type="GO" id="GO:0008270">
    <property type="term" value="F:zinc ion binding"/>
    <property type="evidence" value="ECO:0007669"/>
    <property type="project" value="UniProtKB-UniRule"/>
</dbReference>
<feature type="signal peptide" evidence="7">
    <location>
        <begin position="1"/>
        <end position="23"/>
    </location>
</feature>
<dbReference type="PANTHER" id="PTHR10127">
    <property type="entry name" value="DISCOIDIN, CUB, EGF, LAMININ , AND ZINC METALLOPROTEASE DOMAIN CONTAINING"/>
    <property type="match status" value="1"/>
</dbReference>
<reference evidence="9" key="1">
    <citation type="submission" date="2020-11" db="EMBL/GenBank/DDBJ databases">
        <authorList>
            <person name="Tran Van P."/>
        </authorList>
    </citation>
    <scope>NUCLEOTIDE SEQUENCE</scope>
</reference>
<keyword evidence="2 6" id="KW-0479">Metal-binding</keyword>
<feature type="domain" description="Peptidase M12A" evidence="8">
    <location>
        <begin position="51"/>
        <end position="285"/>
    </location>
</feature>
<dbReference type="PRINTS" id="PR00480">
    <property type="entry name" value="ASTACIN"/>
</dbReference>
<sequence>MLRKHKAKALLALLIHVSAQVRADDPSELMQNKTLYGGDMAGGLNVPVDVNATLDEPVITFIPNSGWRLWTEGIMYYEYDSTAGQVLIFILLANPLCKKWAPFPTKIVRNDAVLAAAIDEIHARTCLRVYPRNNTASIISYIVIKTDNTGCWSYVGMNTTGPQDLNLQTNGCWYKGTVIHELLHAFGFQHEHQRYDRDTYITVNMTNVNPDYTSAFTLIPQNQTKDVGIPYDVDSIMHYGAFAFGLKDNTTNKKLQTIIIKSGHSIMKILENLIKTLLALFIHVSTQVRSDDSLNKLMQNETLFGGDMAGGMGISEVEDNKDGQVMAFIPNPVWRLWTEGIMYYEYHSTAVRNDAVLSAAIDEIHARTCLRIYPRNNNANIKSYVVIKTDATGCWSYVGMNTRGSQDLNLQTDGCWYKGTVIHELLHAFGFQHEHQRYDRDDYITINTANVNPDYTRAFTVIPLNESTNVGSSYDLDSIMHYGAFAFGLRDNTTNKYLQTIIVKSNTTKLLLEPYARPNMSAGNFVLYRNQMV</sequence>
<dbReference type="SMART" id="SM00235">
    <property type="entry name" value="ZnMc"/>
    <property type="match status" value="2"/>
</dbReference>
<dbReference type="Proteomes" id="UP000678499">
    <property type="component" value="Unassembled WGS sequence"/>
</dbReference>
<dbReference type="InterPro" id="IPR034035">
    <property type="entry name" value="Astacin-like_dom"/>
</dbReference>
<feature type="active site" evidence="6">
    <location>
        <position position="424"/>
    </location>
</feature>
<feature type="binding site" evidence="6">
    <location>
        <position position="184"/>
    </location>
    <ligand>
        <name>Zn(2+)</name>
        <dbReference type="ChEBI" id="CHEBI:29105"/>
        <note>catalytic</note>
    </ligand>
</feature>
<evidence type="ECO:0000256" key="5">
    <source>
        <dbReference type="ARBA" id="ARBA00023049"/>
    </source>
</evidence>
<evidence type="ECO:0000256" key="2">
    <source>
        <dbReference type="ARBA" id="ARBA00022723"/>
    </source>
</evidence>
<protein>
    <recommendedName>
        <fullName evidence="7">Metalloendopeptidase</fullName>
        <ecNumber evidence="7">3.4.24.-</ecNumber>
    </recommendedName>
</protein>
<evidence type="ECO:0000313" key="10">
    <source>
        <dbReference type="Proteomes" id="UP000678499"/>
    </source>
</evidence>
<evidence type="ECO:0000256" key="3">
    <source>
        <dbReference type="ARBA" id="ARBA00022801"/>
    </source>
</evidence>
<dbReference type="PANTHER" id="PTHR10127:SF780">
    <property type="entry name" value="METALLOENDOPEPTIDASE"/>
    <property type="match status" value="1"/>
</dbReference>
<dbReference type="CDD" id="cd04280">
    <property type="entry name" value="ZnMc_astacin_like"/>
    <property type="match status" value="1"/>
</dbReference>
<dbReference type="PROSITE" id="PS51864">
    <property type="entry name" value="ASTACIN"/>
    <property type="match status" value="2"/>
</dbReference>
<feature type="binding site" evidence="6">
    <location>
        <position position="190"/>
    </location>
    <ligand>
        <name>Zn(2+)</name>
        <dbReference type="ChEBI" id="CHEBI:29105"/>
        <note>catalytic</note>
    </ligand>
</feature>
<comment type="caution">
    <text evidence="6">Lacks conserved residue(s) required for the propagation of feature annotation.</text>
</comment>
<feature type="binding site" evidence="6">
    <location>
        <position position="180"/>
    </location>
    <ligand>
        <name>Zn(2+)</name>
        <dbReference type="ChEBI" id="CHEBI:29105"/>
        <note>catalytic</note>
    </ligand>
</feature>
<dbReference type="Pfam" id="PF01400">
    <property type="entry name" value="Astacin"/>
    <property type="match status" value="2"/>
</dbReference>
<evidence type="ECO:0000313" key="9">
    <source>
        <dbReference type="EMBL" id="CAD7280143.1"/>
    </source>
</evidence>
<dbReference type="OrthoDB" id="6381183at2759"/>
<keyword evidence="1 6" id="KW-0645">Protease</keyword>
<comment type="cofactor">
    <cofactor evidence="6 7">
        <name>Zn(2+)</name>
        <dbReference type="ChEBI" id="CHEBI:29105"/>
    </cofactor>
    <text evidence="6 7">Binds 1 zinc ion per subunit.</text>
</comment>
<dbReference type="GO" id="GO:0006508">
    <property type="term" value="P:proteolysis"/>
    <property type="evidence" value="ECO:0007669"/>
    <property type="project" value="UniProtKB-KW"/>
</dbReference>
<feature type="binding site" evidence="6">
    <location>
        <position position="423"/>
    </location>
    <ligand>
        <name>Zn(2+)</name>
        <dbReference type="ChEBI" id="CHEBI:29105"/>
        <note>catalytic</note>
    </ligand>
</feature>
<evidence type="ECO:0000259" key="8">
    <source>
        <dbReference type="PROSITE" id="PS51864"/>
    </source>
</evidence>
<keyword evidence="10" id="KW-1185">Reference proteome</keyword>
<dbReference type="GO" id="GO:0004222">
    <property type="term" value="F:metalloendopeptidase activity"/>
    <property type="evidence" value="ECO:0007669"/>
    <property type="project" value="UniProtKB-UniRule"/>
</dbReference>
<feature type="active site" evidence="6">
    <location>
        <position position="181"/>
    </location>
</feature>
<evidence type="ECO:0000256" key="4">
    <source>
        <dbReference type="ARBA" id="ARBA00022833"/>
    </source>
</evidence>
<dbReference type="EMBL" id="OA884003">
    <property type="protein sequence ID" value="CAD7280143.1"/>
    <property type="molecule type" value="Genomic_DNA"/>
</dbReference>
<feature type="domain" description="Peptidase M12A" evidence="8">
    <location>
        <begin position="327"/>
        <end position="533"/>
    </location>
</feature>